<dbReference type="EMBL" id="PCTR01000142">
    <property type="protein sequence ID" value="PIP85280.1"/>
    <property type="molecule type" value="Genomic_DNA"/>
</dbReference>
<dbReference type="InterPro" id="IPR005106">
    <property type="entry name" value="Asp/hSer_DH_NAD-bd"/>
</dbReference>
<dbReference type="CDD" id="cd11616">
    <property type="entry name" value="SAF_DH_OX_like"/>
    <property type="match status" value="1"/>
</dbReference>
<evidence type="ECO:0000259" key="1">
    <source>
        <dbReference type="Pfam" id="PF03447"/>
    </source>
</evidence>
<dbReference type="InterPro" id="IPR048423">
    <property type="entry name" value="DRL_cat"/>
</dbReference>
<dbReference type="Gene3D" id="3.40.50.720">
    <property type="entry name" value="NAD(P)-binding Rossmann-like Domain"/>
    <property type="match status" value="1"/>
</dbReference>
<comment type="caution">
    <text evidence="3">The sequence shown here is derived from an EMBL/GenBank/DDBJ whole genome shotgun (WGS) entry which is preliminary data.</text>
</comment>
<gene>
    <name evidence="3" type="ORF">COW83_04940</name>
</gene>
<protein>
    <submittedName>
        <fullName evidence="3">NAD(P)-dependent oxidoreductase</fullName>
    </submittedName>
</protein>
<feature type="domain" description="Oxidoreductase DRL-like catalytic" evidence="2">
    <location>
        <begin position="117"/>
        <end position="276"/>
    </location>
</feature>
<organism evidence="3 4">
    <name type="scientific">Candidatus Collierbacteria bacterium CG22_combo_CG10-13_8_21_14_all_43_12</name>
    <dbReference type="NCBI Taxonomy" id="1974537"/>
    <lineage>
        <taxon>Bacteria</taxon>
        <taxon>Candidatus Collieribacteriota</taxon>
    </lineage>
</organism>
<dbReference type="GO" id="GO:0016491">
    <property type="term" value="F:oxidoreductase activity"/>
    <property type="evidence" value="ECO:0007669"/>
    <property type="project" value="InterPro"/>
</dbReference>
<dbReference type="SUPFAM" id="SSF51735">
    <property type="entry name" value="NAD(P)-binding Rossmann-fold domains"/>
    <property type="match status" value="1"/>
</dbReference>
<evidence type="ECO:0000313" key="3">
    <source>
        <dbReference type="EMBL" id="PIP85280.1"/>
    </source>
</evidence>
<dbReference type="PANTHER" id="PTHR37850:SF1">
    <property type="entry name" value="SAF DOMAIN PROTEIN"/>
    <property type="match status" value="1"/>
</dbReference>
<evidence type="ECO:0000313" key="4">
    <source>
        <dbReference type="Proteomes" id="UP000231136"/>
    </source>
</evidence>
<proteinExistence type="predicted"/>
<dbReference type="GO" id="GO:0050661">
    <property type="term" value="F:NADP binding"/>
    <property type="evidence" value="ECO:0007669"/>
    <property type="project" value="InterPro"/>
</dbReference>
<dbReference type="Proteomes" id="UP000231136">
    <property type="component" value="Unassembled WGS sequence"/>
</dbReference>
<dbReference type="Pfam" id="PF21135">
    <property type="entry name" value="DRL_cat"/>
    <property type="match status" value="1"/>
</dbReference>
<sequence length="381" mass="41936">MGKESRVGIIGTGFIARGLSYSLQSDESLGVSRILTRRNYEEVRDMAVEKRQITNSIQELVDTSDIVVECSGDPIHATDALIKVLEAGIPVVTMDSELQVTTGSWLQKRGLFTEAEGDQPGSLAALQKDVLGMGFEPIVYGNIKGFLNHTPTVDEMRYWGNRSGISLDQVTSFTDGTKIQIEQTLVANGLGVNIVRRGMLGVECNDYRDGAIELAKKADSMGLRISDYVLSPKSPAGVFIAAKHDREQSPFLRYYKLGDGPYYVLTRPFHLCHLEITKTIRQVLQGEGVLLNNGDNPQVSVATIAKRRLVPGELLKRGVGGFSVRGEALNISGNETHVPIGLVFDVVMKRYVEPGQIITFDDIEIPESKALVAWQETIRQR</sequence>
<dbReference type="InterPro" id="IPR036291">
    <property type="entry name" value="NAD(P)-bd_dom_sf"/>
</dbReference>
<evidence type="ECO:0000259" key="2">
    <source>
        <dbReference type="Pfam" id="PF21135"/>
    </source>
</evidence>
<feature type="domain" description="Aspartate/homoserine dehydrogenase NAD-binding" evidence="1">
    <location>
        <begin position="11"/>
        <end position="98"/>
    </location>
</feature>
<dbReference type="PANTHER" id="PTHR37850">
    <property type="entry name" value="STRU PROTEIN"/>
    <property type="match status" value="1"/>
</dbReference>
<name>A0A2H0DUP2_9BACT</name>
<dbReference type="AlphaFoldDB" id="A0A2H0DUP2"/>
<reference evidence="3 4" key="1">
    <citation type="submission" date="2017-09" db="EMBL/GenBank/DDBJ databases">
        <title>Depth-based differentiation of microbial function through sediment-hosted aquifers and enrichment of novel symbionts in the deep terrestrial subsurface.</title>
        <authorList>
            <person name="Probst A.J."/>
            <person name="Ladd B."/>
            <person name="Jarett J.K."/>
            <person name="Geller-Mcgrath D.E."/>
            <person name="Sieber C.M."/>
            <person name="Emerson J.B."/>
            <person name="Anantharaman K."/>
            <person name="Thomas B.C."/>
            <person name="Malmstrom R."/>
            <person name="Stieglmeier M."/>
            <person name="Klingl A."/>
            <person name="Woyke T."/>
            <person name="Ryan C.M."/>
            <person name="Banfield J.F."/>
        </authorList>
    </citation>
    <scope>NUCLEOTIDE SEQUENCE [LARGE SCALE GENOMIC DNA]</scope>
    <source>
        <strain evidence="3">CG22_combo_CG10-13_8_21_14_all_43_12</strain>
    </source>
</reference>
<accession>A0A2H0DUP2</accession>
<dbReference type="Pfam" id="PF03447">
    <property type="entry name" value="NAD_binding_3"/>
    <property type="match status" value="1"/>
</dbReference>